<dbReference type="PANTHER" id="PTHR24171:SF8">
    <property type="entry name" value="BRCA1-ASSOCIATED RING DOMAIN PROTEIN 1"/>
    <property type="match status" value="1"/>
</dbReference>
<feature type="signal peptide" evidence="4">
    <location>
        <begin position="1"/>
        <end position="19"/>
    </location>
</feature>
<dbReference type="Pfam" id="PF12796">
    <property type="entry name" value="Ank_2"/>
    <property type="match status" value="1"/>
</dbReference>
<feature type="chain" id="PRO_5016797964" evidence="4">
    <location>
        <begin position="20"/>
        <end position="219"/>
    </location>
</feature>
<evidence type="ECO:0000256" key="3">
    <source>
        <dbReference type="PROSITE-ProRule" id="PRU00023"/>
    </source>
</evidence>
<dbReference type="SMART" id="SM00248">
    <property type="entry name" value="ANK"/>
    <property type="match status" value="1"/>
</dbReference>
<name>A0A345ZBD5_9BACT</name>
<protein>
    <submittedName>
        <fullName evidence="5">Uncharacterized protein</fullName>
    </submittedName>
</protein>
<evidence type="ECO:0000313" key="6">
    <source>
        <dbReference type="Proteomes" id="UP000254834"/>
    </source>
</evidence>
<dbReference type="GO" id="GO:0085020">
    <property type="term" value="P:protein K6-linked ubiquitination"/>
    <property type="evidence" value="ECO:0007669"/>
    <property type="project" value="TreeGrafter"/>
</dbReference>
<evidence type="ECO:0000256" key="2">
    <source>
        <dbReference type="ARBA" id="ARBA00023043"/>
    </source>
</evidence>
<dbReference type="Gene3D" id="1.25.40.20">
    <property type="entry name" value="Ankyrin repeat-containing domain"/>
    <property type="match status" value="1"/>
</dbReference>
<dbReference type="Proteomes" id="UP000254834">
    <property type="component" value="Chromosome"/>
</dbReference>
<dbReference type="PANTHER" id="PTHR24171">
    <property type="entry name" value="ANKYRIN REPEAT DOMAIN-CONTAINING PROTEIN 39-RELATED"/>
    <property type="match status" value="1"/>
</dbReference>
<dbReference type="OrthoDB" id="7390289at2"/>
<evidence type="ECO:0000256" key="4">
    <source>
        <dbReference type="SAM" id="SignalP"/>
    </source>
</evidence>
<dbReference type="EMBL" id="CP025544">
    <property type="protein sequence ID" value="AXK60602.1"/>
    <property type="molecule type" value="Genomic_DNA"/>
</dbReference>
<dbReference type="KEGG" id="cdes:C0J27_02485"/>
<dbReference type="InterPro" id="IPR036770">
    <property type="entry name" value="Ankyrin_rpt-contain_sf"/>
</dbReference>
<accession>A0A345ZBD5</accession>
<dbReference type="RefSeq" id="WP_115585617.1">
    <property type="nucleotide sequence ID" value="NZ_CP025544.1"/>
</dbReference>
<evidence type="ECO:0000313" key="5">
    <source>
        <dbReference type="EMBL" id="AXK60602.1"/>
    </source>
</evidence>
<gene>
    <name evidence="5" type="ORF">C0J27_02485</name>
</gene>
<organism evidence="5 6">
    <name type="scientific">Candidatus Chromulinivorax destructor</name>
    <dbReference type="NCBI Taxonomy" id="2066483"/>
    <lineage>
        <taxon>Bacteria</taxon>
        <taxon>Candidatus Babelota</taxon>
        <taxon>Candidatus Babeliae</taxon>
        <taxon>Candidatus Babeliales</taxon>
        <taxon>Candidatus Chromulinivoraceae</taxon>
        <taxon>Candidatus Chromulinivorax</taxon>
    </lineage>
</organism>
<evidence type="ECO:0000256" key="1">
    <source>
        <dbReference type="ARBA" id="ARBA00022737"/>
    </source>
</evidence>
<dbReference type="PRINTS" id="PR01415">
    <property type="entry name" value="ANKYRIN"/>
</dbReference>
<feature type="repeat" description="ANK" evidence="3">
    <location>
        <begin position="66"/>
        <end position="98"/>
    </location>
</feature>
<dbReference type="InterPro" id="IPR002110">
    <property type="entry name" value="Ankyrin_rpt"/>
</dbReference>
<keyword evidence="2 3" id="KW-0040">ANK repeat</keyword>
<keyword evidence="6" id="KW-1185">Reference proteome</keyword>
<dbReference type="GO" id="GO:0004842">
    <property type="term" value="F:ubiquitin-protein transferase activity"/>
    <property type="evidence" value="ECO:0007669"/>
    <property type="project" value="TreeGrafter"/>
</dbReference>
<dbReference type="AlphaFoldDB" id="A0A345ZBD5"/>
<sequence length="219" mass="24863">MQKKLLFICLLLSSPCMMFGQKDYKKDSYYQNLTDLKKLNYAIEESDIPTITTLLTKVDINSQDTSGSTPLHNAIADGNLKIIQLLVNSGANINAKDKKGYTPLYEVFNSLIESIVMIYCDSIETDQSILQDIIDGYALKYITIAQYLVTSGADTTLQYDTDDNWYEIIPQNKYLTLLDIITEVQSAFTEELTKNNYDATALKACIKHFDTFKSILQRQ</sequence>
<dbReference type="PROSITE" id="PS50088">
    <property type="entry name" value="ANK_REPEAT"/>
    <property type="match status" value="1"/>
</dbReference>
<keyword evidence="1" id="KW-0677">Repeat</keyword>
<proteinExistence type="predicted"/>
<dbReference type="SUPFAM" id="SSF48403">
    <property type="entry name" value="Ankyrin repeat"/>
    <property type="match status" value="1"/>
</dbReference>
<dbReference type="PROSITE" id="PS50297">
    <property type="entry name" value="ANK_REP_REGION"/>
    <property type="match status" value="1"/>
</dbReference>
<reference evidence="5 6" key="1">
    <citation type="submission" date="2017-12" db="EMBL/GenBank/DDBJ databases">
        <title>Chromulinavorax destructans is a abundant pathogen of dominant heterotrophic picoflagllates.</title>
        <authorList>
            <person name="Deeg C.M."/>
            <person name="Zimmer M."/>
            <person name="Suttle C.A."/>
        </authorList>
    </citation>
    <scope>NUCLEOTIDE SEQUENCE [LARGE SCALE GENOMIC DNA]</scope>
    <source>
        <strain evidence="5 6">SeV1</strain>
    </source>
</reference>
<keyword evidence="4" id="KW-0732">Signal</keyword>